<accession>A0A139KW00</accession>
<evidence type="ECO:0000313" key="9">
    <source>
        <dbReference type="EMBL" id="RHL56044.1"/>
    </source>
</evidence>
<name>A0A139KW00_BACT4</name>
<dbReference type="Proteomes" id="UP000283616">
    <property type="component" value="Unassembled WGS sequence"/>
</dbReference>
<evidence type="ECO:0000313" key="12">
    <source>
        <dbReference type="Proteomes" id="UP000095576"/>
    </source>
</evidence>
<evidence type="ECO:0000313" key="8">
    <source>
        <dbReference type="EMBL" id="MCE9239751.1"/>
    </source>
</evidence>
<gene>
    <name evidence="4" type="ORF">BatF92_35040</name>
    <name evidence="9" type="ORF">DW011_17270</name>
    <name evidence="5" type="ORF">ERS852511_02164</name>
    <name evidence="6" type="ORF">ERS852557_02970</name>
    <name evidence="7" type="ORF">GAN93_14385</name>
    <name evidence="8" type="ORF">K0H07_21670</name>
    <name evidence="10" type="ORF">KQP74_07420</name>
</gene>
<evidence type="ECO:0000313" key="10">
    <source>
        <dbReference type="EMBL" id="UYU92450.1"/>
    </source>
</evidence>
<reference evidence="10" key="5">
    <citation type="submission" date="2021-06" db="EMBL/GenBank/DDBJ databases">
        <title>Interrogation of the integrated mobile genetic elements in gut-associated Bacteroides with a consensus prediction approach.</title>
        <authorList>
            <person name="Campbell D.E."/>
            <person name="Leigh J.R."/>
            <person name="Kim T."/>
            <person name="England W."/>
            <person name="Whitaker R.J."/>
            <person name="Degnan P.H."/>
        </authorList>
    </citation>
    <scope>NUCLEOTIDE SEQUENCE</scope>
    <source>
        <strain evidence="10">VPI-3443</strain>
    </source>
</reference>
<dbReference type="EC" id="2.3.1.128" evidence="5"/>
<dbReference type="InterPro" id="IPR050680">
    <property type="entry name" value="YpeA/RimI_acetyltransf"/>
</dbReference>
<dbReference type="RefSeq" id="WP_016268649.1">
    <property type="nucleotide sequence ID" value="NZ_AP022660.1"/>
</dbReference>
<evidence type="ECO:0000256" key="2">
    <source>
        <dbReference type="ARBA" id="ARBA00023315"/>
    </source>
</evidence>
<dbReference type="Proteomes" id="UP001200544">
    <property type="component" value="Unassembled WGS sequence"/>
</dbReference>
<dbReference type="GO" id="GO:0016747">
    <property type="term" value="F:acyltransferase activity, transferring groups other than amino-acyl groups"/>
    <property type="evidence" value="ECO:0007669"/>
    <property type="project" value="InterPro"/>
</dbReference>
<evidence type="ECO:0000313" key="15">
    <source>
        <dbReference type="Proteomes" id="UP000500882"/>
    </source>
</evidence>
<reference evidence="9 13" key="2">
    <citation type="submission" date="2018-08" db="EMBL/GenBank/DDBJ databases">
        <title>A genome reference for cultivated species of the human gut microbiota.</title>
        <authorList>
            <person name="Zou Y."/>
            <person name="Xue W."/>
            <person name="Luo G."/>
        </authorList>
    </citation>
    <scope>NUCLEOTIDE SEQUENCE [LARGE SCALE GENOMIC DNA]</scope>
    <source>
        <strain evidence="9 13">AF37-12</strain>
    </source>
</reference>
<dbReference type="Proteomes" id="UP000460317">
    <property type="component" value="Unassembled WGS sequence"/>
</dbReference>
<proteinExistence type="predicted"/>
<dbReference type="SUPFAM" id="SSF55729">
    <property type="entry name" value="Acyl-CoA N-acyltransferases (Nat)"/>
    <property type="match status" value="1"/>
</dbReference>
<dbReference type="InterPro" id="IPR000182">
    <property type="entry name" value="GNAT_dom"/>
</dbReference>
<dbReference type="EMBL" id="CZAP01000006">
    <property type="protein sequence ID" value="CUP45821.1"/>
    <property type="molecule type" value="Genomic_DNA"/>
</dbReference>
<dbReference type="Gene3D" id="3.40.630.30">
    <property type="match status" value="1"/>
</dbReference>
<reference evidence="4 15" key="4">
    <citation type="submission" date="2020-02" db="EMBL/GenBank/DDBJ databases">
        <title>Whole-genome sequencing and comparative analysis of the genomes of Bacteroides thetaiotaomicron and Escherichia coli isolated from a healthy resident in Vietnam.</title>
        <authorList>
            <person name="Mohsin M."/>
            <person name="Tanaka K."/>
            <person name="Kawahara R."/>
            <person name="Kondo S."/>
            <person name="Noguchi H."/>
            <person name="Motooka D."/>
            <person name="Nakamura S."/>
            <person name="Khong D.T."/>
            <person name="Nguyen T.N."/>
            <person name="Tran H.T."/>
            <person name="Yamamoto Y."/>
        </authorList>
    </citation>
    <scope>NUCLEOTIDE SEQUENCE [LARGE SCALE GENOMIC DNA]</scope>
    <source>
        <strain evidence="4 15">F9-2</strain>
    </source>
</reference>
<dbReference type="EMBL" id="JAHYQA010000016">
    <property type="protein sequence ID" value="MCE9239751.1"/>
    <property type="molecule type" value="Genomic_DNA"/>
</dbReference>
<dbReference type="EMBL" id="CZBI01000004">
    <property type="protein sequence ID" value="CUQ20126.1"/>
    <property type="molecule type" value="Genomic_DNA"/>
</dbReference>
<reference evidence="8" key="6">
    <citation type="submission" date="2021-07" db="EMBL/GenBank/DDBJ databases">
        <title>Comparative genomics of Bacteroides fragilis group isolates reveals species-dependent resistance mechanisms and validates clinical tools for resistance prediction.</title>
        <authorList>
            <person name="Wallace M.J."/>
            <person name="Jean S."/>
            <person name="Wallace M.A."/>
            <person name="Carey-Ann B.D."/>
            <person name="Dantas G."/>
        </authorList>
    </citation>
    <scope>NUCLEOTIDE SEQUENCE</scope>
    <source>
        <strain evidence="8">BJH_160</strain>
    </source>
</reference>
<evidence type="ECO:0000313" key="6">
    <source>
        <dbReference type="EMBL" id="CUQ20126.1"/>
    </source>
</evidence>
<dbReference type="EC" id="2.3.1.-" evidence="8"/>
<keyword evidence="2 5" id="KW-0012">Acyltransferase</keyword>
<dbReference type="Proteomes" id="UP001162960">
    <property type="component" value="Chromosome"/>
</dbReference>
<protein>
    <submittedName>
        <fullName evidence="5">Acetyltransferases</fullName>
        <ecNumber evidence="5">2.3.1.128</ecNumber>
    </submittedName>
    <submittedName>
        <fullName evidence="7">GNAT family N-acetyltransferase</fullName>
        <ecNumber evidence="8">2.3.1.-</ecNumber>
    </submittedName>
</protein>
<dbReference type="PANTHER" id="PTHR43420">
    <property type="entry name" value="ACETYLTRANSFERASE"/>
    <property type="match status" value="1"/>
</dbReference>
<dbReference type="Proteomes" id="UP000095576">
    <property type="component" value="Unassembled WGS sequence"/>
</dbReference>
<dbReference type="Proteomes" id="UP000500882">
    <property type="component" value="Chromosome"/>
</dbReference>
<dbReference type="EMBL" id="AP022660">
    <property type="protein sequence ID" value="BCA51562.1"/>
    <property type="molecule type" value="Genomic_DNA"/>
</dbReference>
<evidence type="ECO:0000313" key="7">
    <source>
        <dbReference type="EMBL" id="KAB4451270.1"/>
    </source>
</evidence>
<dbReference type="Pfam" id="PF00583">
    <property type="entry name" value="Acetyltransf_1"/>
    <property type="match status" value="1"/>
</dbReference>
<dbReference type="CDD" id="cd04301">
    <property type="entry name" value="NAT_SF"/>
    <property type="match status" value="1"/>
</dbReference>
<evidence type="ECO:0000313" key="11">
    <source>
        <dbReference type="Proteomes" id="UP000095541"/>
    </source>
</evidence>
<reference evidence="7 14" key="3">
    <citation type="journal article" date="2019" name="Nat. Med.">
        <title>A library of human gut bacterial isolates paired with longitudinal multiomics data enables mechanistic microbiome research.</title>
        <authorList>
            <person name="Poyet M."/>
            <person name="Groussin M."/>
            <person name="Gibbons S.M."/>
            <person name="Avila-Pacheco J."/>
            <person name="Jiang X."/>
            <person name="Kearney S.M."/>
            <person name="Perrotta A.R."/>
            <person name="Berdy B."/>
            <person name="Zhao S."/>
            <person name="Lieberman T.D."/>
            <person name="Swanson P.K."/>
            <person name="Smith M."/>
            <person name="Roesemann S."/>
            <person name="Alexander J.E."/>
            <person name="Rich S.A."/>
            <person name="Livny J."/>
            <person name="Vlamakis H."/>
            <person name="Clish C."/>
            <person name="Bullock K."/>
            <person name="Deik A."/>
            <person name="Scott J."/>
            <person name="Pierce K.A."/>
            <person name="Xavier R.J."/>
            <person name="Alm E.J."/>
        </authorList>
    </citation>
    <scope>NUCLEOTIDE SEQUENCE [LARGE SCALE GENOMIC DNA]</scope>
    <source>
        <strain evidence="7 14">BIOML-A165</strain>
    </source>
</reference>
<evidence type="ECO:0000313" key="5">
    <source>
        <dbReference type="EMBL" id="CUP45821.1"/>
    </source>
</evidence>
<dbReference type="EMBL" id="WCSB01000012">
    <property type="protein sequence ID" value="KAB4451270.1"/>
    <property type="molecule type" value="Genomic_DNA"/>
</dbReference>
<organism evidence="5 12">
    <name type="scientific">Bacteroides thetaiotaomicron</name>
    <dbReference type="NCBI Taxonomy" id="818"/>
    <lineage>
        <taxon>Bacteria</taxon>
        <taxon>Pseudomonadati</taxon>
        <taxon>Bacteroidota</taxon>
        <taxon>Bacteroidia</taxon>
        <taxon>Bacteroidales</taxon>
        <taxon>Bacteroidaceae</taxon>
        <taxon>Bacteroides</taxon>
    </lineage>
</organism>
<dbReference type="AlphaFoldDB" id="A0A139KW00"/>
<reference evidence="11 12" key="1">
    <citation type="submission" date="2015-09" db="EMBL/GenBank/DDBJ databases">
        <authorList>
            <consortium name="Pathogen Informatics"/>
        </authorList>
    </citation>
    <scope>NUCLEOTIDE SEQUENCE [LARGE SCALE GENOMIC DNA]</scope>
    <source>
        <strain evidence="5 12">2789STDY5834899</strain>
        <strain evidence="6 11">2789STDY5834945</strain>
    </source>
</reference>
<evidence type="ECO:0000313" key="13">
    <source>
        <dbReference type="Proteomes" id="UP000283616"/>
    </source>
</evidence>
<evidence type="ECO:0000259" key="3">
    <source>
        <dbReference type="PROSITE" id="PS51186"/>
    </source>
</evidence>
<dbReference type="EMBL" id="QROV01000021">
    <property type="protein sequence ID" value="RHL56044.1"/>
    <property type="molecule type" value="Genomic_DNA"/>
</dbReference>
<evidence type="ECO:0000313" key="4">
    <source>
        <dbReference type="EMBL" id="BCA51562.1"/>
    </source>
</evidence>
<keyword evidence="1 5" id="KW-0808">Transferase</keyword>
<evidence type="ECO:0000256" key="1">
    <source>
        <dbReference type="ARBA" id="ARBA00022679"/>
    </source>
</evidence>
<dbReference type="Proteomes" id="UP000095541">
    <property type="component" value="Unassembled WGS sequence"/>
</dbReference>
<dbReference type="PATRIC" id="fig|818.29.peg.820"/>
<dbReference type="PROSITE" id="PS51186">
    <property type="entry name" value="GNAT"/>
    <property type="match status" value="1"/>
</dbReference>
<dbReference type="InterPro" id="IPR016181">
    <property type="entry name" value="Acyl_CoA_acyltransferase"/>
</dbReference>
<dbReference type="EMBL" id="CP083685">
    <property type="protein sequence ID" value="UYU92450.1"/>
    <property type="molecule type" value="Genomic_DNA"/>
</dbReference>
<sequence>MKYNESIIIREYLPTDKDAIMSLIKLNTPDFFAEEEANDLSKYLDEEIEQYYVLLVDGEIVGCGGINFAENGTIGKISWDMIHPAFQGKSLGTKLLKHRIEVLESISSVEKITVRTSQVAYRFYEKQGFVLNDIKKNYWAEGFDMYSMEYKRILKSNHKAFINP</sequence>
<feature type="domain" description="N-acetyltransferase" evidence="3">
    <location>
        <begin position="7"/>
        <end position="153"/>
    </location>
</feature>
<evidence type="ECO:0000313" key="14">
    <source>
        <dbReference type="Proteomes" id="UP000460317"/>
    </source>
</evidence>